<evidence type="ECO:0000313" key="2">
    <source>
        <dbReference type="EMBL" id="KAF2688889.1"/>
    </source>
</evidence>
<reference evidence="2" key="1">
    <citation type="journal article" date="2020" name="Stud. Mycol.">
        <title>101 Dothideomycetes genomes: a test case for predicting lifestyles and emergence of pathogens.</title>
        <authorList>
            <person name="Haridas S."/>
            <person name="Albert R."/>
            <person name="Binder M."/>
            <person name="Bloem J."/>
            <person name="Labutti K."/>
            <person name="Salamov A."/>
            <person name="Andreopoulos B."/>
            <person name="Baker S."/>
            <person name="Barry K."/>
            <person name="Bills G."/>
            <person name="Bluhm B."/>
            <person name="Cannon C."/>
            <person name="Castanera R."/>
            <person name="Culley D."/>
            <person name="Daum C."/>
            <person name="Ezra D."/>
            <person name="Gonzalez J."/>
            <person name="Henrissat B."/>
            <person name="Kuo A."/>
            <person name="Liang C."/>
            <person name="Lipzen A."/>
            <person name="Lutzoni F."/>
            <person name="Magnuson J."/>
            <person name="Mondo S."/>
            <person name="Nolan M."/>
            <person name="Ohm R."/>
            <person name="Pangilinan J."/>
            <person name="Park H.-J."/>
            <person name="Ramirez L."/>
            <person name="Alfaro M."/>
            <person name="Sun H."/>
            <person name="Tritt A."/>
            <person name="Yoshinaga Y."/>
            <person name="Zwiers L.-H."/>
            <person name="Turgeon B."/>
            <person name="Goodwin S."/>
            <person name="Spatafora J."/>
            <person name="Crous P."/>
            <person name="Grigoriev I."/>
        </authorList>
    </citation>
    <scope>NUCLEOTIDE SEQUENCE</scope>
    <source>
        <strain evidence="2">CBS 122367</strain>
    </source>
</reference>
<feature type="region of interest" description="Disordered" evidence="1">
    <location>
        <begin position="218"/>
        <end position="312"/>
    </location>
</feature>
<evidence type="ECO:0000256" key="1">
    <source>
        <dbReference type="SAM" id="MobiDB-lite"/>
    </source>
</evidence>
<gene>
    <name evidence="2" type="ORF">K458DRAFT_401000</name>
</gene>
<feature type="compositionally biased region" description="Polar residues" evidence="1">
    <location>
        <begin position="160"/>
        <end position="183"/>
    </location>
</feature>
<keyword evidence="3" id="KW-1185">Reference proteome</keyword>
<feature type="compositionally biased region" description="Polar residues" evidence="1">
    <location>
        <begin position="276"/>
        <end position="292"/>
    </location>
</feature>
<feature type="region of interest" description="Disordered" evidence="1">
    <location>
        <begin position="147"/>
        <end position="183"/>
    </location>
</feature>
<evidence type="ECO:0000313" key="3">
    <source>
        <dbReference type="Proteomes" id="UP000799291"/>
    </source>
</evidence>
<sequence>MACMMTTKKTPLFPDSRYLCDKVSIRHVANNPLNTCFYGSVNAGPSKHPEFMRDTRSRVFTPPPPLTHITPALLVLTENSIIRQRPPLPTKVAVRPQAQQRCTCDGYYYPILPASAPSATGLHPPTRNDSITVWLAEIDYNVDISRSPEDIYTTPPSSPSAPINATIPKQSNPDTKPTTSQSNFTELGFDFQFSESSASGLETIASLLDEEESLSALEEYSSLPSPDHATPSPILPLPSDSTDPSSSSSSPSSPRPSMPPLPETTEKRTWKPLDATGTSDRYQRPQLNSFRKTLSHARKPPRYKTPTARSEI</sequence>
<feature type="compositionally biased region" description="Pro residues" evidence="1">
    <location>
        <begin position="253"/>
        <end position="262"/>
    </location>
</feature>
<dbReference type="EMBL" id="MU005573">
    <property type="protein sequence ID" value="KAF2688889.1"/>
    <property type="molecule type" value="Genomic_DNA"/>
</dbReference>
<feature type="compositionally biased region" description="Low complexity" evidence="1">
    <location>
        <begin position="237"/>
        <end position="252"/>
    </location>
</feature>
<name>A0A6G1JFI3_9PLEO</name>
<organism evidence="2 3">
    <name type="scientific">Lentithecium fluviatile CBS 122367</name>
    <dbReference type="NCBI Taxonomy" id="1168545"/>
    <lineage>
        <taxon>Eukaryota</taxon>
        <taxon>Fungi</taxon>
        <taxon>Dikarya</taxon>
        <taxon>Ascomycota</taxon>
        <taxon>Pezizomycotina</taxon>
        <taxon>Dothideomycetes</taxon>
        <taxon>Pleosporomycetidae</taxon>
        <taxon>Pleosporales</taxon>
        <taxon>Massarineae</taxon>
        <taxon>Lentitheciaceae</taxon>
        <taxon>Lentithecium</taxon>
    </lineage>
</organism>
<protein>
    <submittedName>
        <fullName evidence="2">Uncharacterized protein</fullName>
    </submittedName>
</protein>
<feature type="compositionally biased region" description="Basic residues" evidence="1">
    <location>
        <begin position="293"/>
        <end position="302"/>
    </location>
</feature>
<proteinExistence type="predicted"/>
<dbReference type="AlphaFoldDB" id="A0A6G1JFI3"/>
<accession>A0A6G1JFI3</accession>
<dbReference type="Proteomes" id="UP000799291">
    <property type="component" value="Unassembled WGS sequence"/>
</dbReference>